<evidence type="ECO:0008006" key="6">
    <source>
        <dbReference type="Google" id="ProtNLM"/>
    </source>
</evidence>
<dbReference type="PROSITE" id="PS51421">
    <property type="entry name" value="RAS"/>
    <property type="match status" value="1"/>
</dbReference>
<comment type="similarity">
    <text evidence="1">Belongs to the small GTPase superfamily. Rab family.</text>
</comment>
<dbReference type="Pfam" id="PF00071">
    <property type="entry name" value="Ras"/>
    <property type="match status" value="1"/>
</dbReference>
<organism evidence="4 5">
    <name type="scientific">Danionella cerebrum</name>
    <dbReference type="NCBI Taxonomy" id="2873325"/>
    <lineage>
        <taxon>Eukaryota</taxon>
        <taxon>Metazoa</taxon>
        <taxon>Chordata</taxon>
        <taxon>Craniata</taxon>
        <taxon>Vertebrata</taxon>
        <taxon>Euteleostomi</taxon>
        <taxon>Actinopterygii</taxon>
        <taxon>Neopterygii</taxon>
        <taxon>Teleostei</taxon>
        <taxon>Ostariophysi</taxon>
        <taxon>Cypriniformes</taxon>
        <taxon>Danionidae</taxon>
        <taxon>Danioninae</taxon>
        <taxon>Danionella</taxon>
    </lineage>
</organism>
<evidence type="ECO:0000313" key="4">
    <source>
        <dbReference type="EMBL" id="TRZ03066.1"/>
    </source>
</evidence>
<dbReference type="InterPro" id="IPR050209">
    <property type="entry name" value="Rab_GTPases_membrane_traffic"/>
</dbReference>
<dbReference type="PANTHER" id="PTHR47979">
    <property type="entry name" value="DRAB11-RELATED"/>
    <property type="match status" value="1"/>
</dbReference>
<dbReference type="InterPro" id="IPR001806">
    <property type="entry name" value="Small_GTPase"/>
</dbReference>
<dbReference type="InterPro" id="IPR005225">
    <property type="entry name" value="Small_GTP-bd"/>
</dbReference>
<dbReference type="AlphaFoldDB" id="A0A553RLM3"/>
<dbReference type="GO" id="GO:0003924">
    <property type="term" value="F:GTPase activity"/>
    <property type="evidence" value="ECO:0007669"/>
    <property type="project" value="InterPro"/>
</dbReference>
<name>A0A553RLM3_9TELE</name>
<protein>
    <recommendedName>
        <fullName evidence="6">Small monomeric GTPase</fullName>
    </recommendedName>
</protein>
<dbReference type="STRING" id="623744.A0A553RLM3"/>
<dbReference type="SMART" id="SM00173">
    <property type="entry name" value="RAS"/>
    <property type="match status" value="1"/>
</dbReference>
<evidence type="ECO:0000256" key="3">
    <source>
        <dbReference type="ARBA" id="ARBA00023134"/>
    </source>
</evidence>
<evidence type="ECO:0000313" key="5">
    <source>
        <dbReference type="Proteomes" id="UP000316079"/>
    </source>
</evidence>
<keyword evidence="3" id="KW-0342">GTP-binding</keyword>
<dbReference type="SMART" id="SM00174">
    <property type="entry name" value="RHO"/>
    <property type="match status" value="1"/>
</dbReference>
<dbReference type="GO" id="GO:0005525">
    <property type="term" value="F:GTP binding"/>
    <property type="evidence" value="ECO:0007669"/>
    <property type="project" value="UniProtKB-KW"/>
</dbReference>
<dbReference type="Gene3D" id="3.40.50.300">
    <property type="entry name" value="P-loop containing nucleotide triphosphate hydrolases"/>
    <property type="match status" value="1"/>
</dbReference>
<dbReference type="SUPFAM" id="SSF52540">
    <property type="entry name" value="P-loop containing nucleoside triphosphate hydrolases"/>
    <property type="match status" value="1"/>
</dbReference>
<comment type="caution">
    <text evidence="4">The sequence shown here is derived from an EMBL/GenBank/DDBJ whole genome shotgun (WGS) entry which is preliminary data.</text>
</comment>
<dbReference type="InterPro" id="IPR027417">
    <property type="entry name" value="P-loop_NTPase"/>
</dbReference>
<dbReference type="PROSITE" id="PS51419">
    <property type="entry name" value="RAB"/>
    <property type="match status" value="1"/>
</dbReference>
<keyword evidence="2" id="KW-0547">Nucleotide-binding</keyword>
<dbReference type="Proteomes" id="UP000316079">
    <property type="component" value="Unassembled WGS sequence"/>
</dbReference>
<accession>A0A553RLM3</accession>
<dbReference type="PRINTS" id="PR00449">
    <property type="entry name" value="RASTRNSFRMNG"/>
</dbReference>
<dbReference type="NCBIfam" id="TIGR00231">
    <property type="entry name" value="small_GTP"/>
    <property type="match status" value="1"/>
</dbReference>
<dbReference type="SMART" id="SM00175">
    <property type="entry name" value="RAB"/>
    <property type="match status" value="1"/>
</dbReference>
<evidence type="ECO:0000256" key="2">
    <source>
        <dbReference type="ARBA" id="ARBA00022741"/>
    </source>
</evidence>
<dbReference type="FunFam" id="3.40.50.300:FF:001447">
    <property type="entry name" value="Ras-related protein Rab-1B"/>
    <property type="match status" value="1"/>
</dbReference>
<dbReference type="EMBL" id="SRMA01015983">
    <property type="protein sequence ID" value="TRZ03066.1"/>
    <property type="molecule type" value="Genomic_DNA"/>
</dbReference>
<dbReference type="OrthoDB" id="8790902at2759"/>
<proteinExistence type="inferred from homology"/>
<keyword evidence="5" id="KW-1185">Reference proteome</keyword>
<gene>
    <name evidence="4" type="ORF">DNTS_029871</name>
</gene>
<reference evidence="4 5" key="1">
    <citation type="journal article" date="2019" name="Sci. Data">
        <title>Hybrid genome assembly and annotation of Danionella translucida.</title>
        <authorList>
            <person name="Kadobianskyi M."/>
            <person name="Schulze L."/>
            <person name="Schuelke M."/>
            <person name="Judkewitz B."/>
        </authorList>
    </citation>
    <scope>NUCLEOTIDE SEQUENCE [LARGE SCALE GENOMIC DNA]</scope>
    <source>
        <strain evidence="4 5">Bolton</strain>
    </source>
</reference>
<evidence type="ECO:0000256" key="1">
    <source>
        <dbReference type="ARBA" id="ARBA00006270"/>
    </source>
</evidence>
<sequence>MDSCQYRFKIIMIGYNFVGKSSLLYRCEKQSFPTILNATIGADVKDLVLEMEPKVKVKVKVWDTAGHDRFWRLIQDMVPMSSGCLLVFDLSNRISFNYIKSRYSDVRRQAHPYSLLFLLVGHKCDSEKREVSQEEIQEFARDVDIPYIEVSARTGHNAEEAFKLLARRIYYGYIKGELHVHENWGKIKEK</sequence>